<sequence length="230" mass="24447">MKQPHISPEPKLQPGLQQLTVSGILFDLDGTLIDSTPATERAWRTWGELMGLENFRYETHGVPAQALVEQTIEPARQFEAFELIKQLETADTEGVLAKDGALKLLGSLRDDSWTIVTSCTQGLANARMAAAGVSGPRHMVTADQVTQGKPHPEPFLLGASRLGVDIRDCLVVEDAPAGLTSGKAAGALTLAIAGTTTASELDADYVVSSLSDVSAEILPDGKIRMTIRTA</sequence>
<dbReference type="SUPFAM" id="SSF56784">
    <property type="entry name" value="HAD-like"/>
    <property type="match status" value="1"/>
</dbReference>
<dbReference type="Gene3D" id="1.10.150.240">
    <property type="entry name" value="Putative phosphatase, domain 2"/>
    <property type="match status" value="1"/>
</dbReference>
<dbReference type="AlphaFoldDB" id="A0A2V5IWE8"/>
<dbReference type="InterPro" id="IPR023198">
    <property type="entry name" value="PGP-like_dom2"/>
</dbReference>
<protein>
    <submittedName>
        <fullName evidence="1">Phosphatase</fullName>
    </submittedName>
</protein>
<proteinExistence type="predicted"/>
<comment type="caution">
    <text evidence="1">The sequence shown here is derived from an EMBL/GenBank/DDBJ whole genome shotgun (WGS) entry which is preliminary data.</text>
</comment>
<dbReference type="SFLD" id="SFLDG01129">
    <property type="entry name" value="C1.5:_HAD__Beta-PGM__Phosphata"/>
    <property type="match status" value="1"/>
</dbReference>
<dbReference type="InterPro" id="IPR023214">
    <property type="entry name" value="HAD_sf"/>
</dbReference>
<dbReference type="InterPro" id="IPR036412">
    <property type="entry name" value="HAD-like_sf"/>
</dbReference>
<organism evidence="1 2">
    <name type="scientific">Arthrobacter psychrolactophilus</name>
    <dbReference type="NCBI Taxonomy" id="92442"/>
    <lineage>
        <taxon>Bacteria</taxon>
        <taxon>Bacillati</taxon>
        <taxon>Actinomycetota</taxon>
        <taxon>Actinomycetes</taxon>
        <taxon>Micrococcales</taxon>
        <taxon>Micrococcaceae</taxon>
        <taxon>Arthrobacter</taxon>
    </lineage>
</organism>
<reference evidence="1 2" key="1">
    <citation type="submission" date="2018-05" db="EMBL/GenBank/DDBJ databases">
        <title>Genetic diversity of glacier-inhabiting Cryobacterium bacteria in China and description of Cryobacterium mengkeensis sp. nov. and Arthrobacter glacialis sp. nov.</title>
        <authorList>
            <person name="Liu Q."/>
            <person name="Xin Y.-H."/>
        </authorList>
    </citation>
    <scope>NUCLEOTIDE SEQUENCE [LARGE SCALE GENOMIC DNA]</scope>
    <source>
        <strain evidence="1 2">B7</strain>
    </source>
</reference>
<dbReference type="InterPro" id="IPR051806">
    <property type="entry name" value="HAD-like_SPP"/>
</dbReference>
<dbReference type="EMBL" id="QJVC01000007">
    <property type="protein sequence ID" value="PYI38553.1"/>
    <property type="molecule type" value="Genomic_DNA"/>
</dbReference>
<dbReference type="PANTHER" id="PTHR43481:SF4">
    <property type="entry name" value="GLYCEROL-1-PHOSPHATE PHOSPHOHYDROLASE 1-RELATED"/>
    <property type="match status" value="1"/>
</dbReference>
<accession>A0A2V5IWE8</accession>
<dbReference type="PANTHER" id="PTHR43481">
    <property type="entry name" value="FRUCTOSE-1-PHOSPHATE PHOSPHATASE"/>
    <property type="match status" value="1"/>
</dbReference>
<keyword evidence="2" id="KW-1185">Reference proteome</keyword>
<dbReference type="Pfam" id="PF00702">
    <property type="entry name" value="Hydrolase"/>
    <property type="match status" value="1"/>
</dbReference>
<dbReference type="NCBIfam" id="TIGR01509">
    <property type="entry name" value="HAD-SF-IA-v3"/>
    <property type="match status" value="1"/>
</dbReference>
<dbReference type="InterPro" id="IPR006439">
    <property type="entry name" value="HAD-SF_hydro_IA"/>
</dbReference>
<evidence type="ECO:0000313" key="1">
    <source>
        <dbReference type="EMBL" id="PYI38553.1"/>
    </source>
</evidence>
<name>A0A2V5IWE8_9MICC</name>
<dbReference type="Proteomes" id="UP000247980">
    <property type="component" value="Unassembled WGS sequence"/>
</dbReference>
<dbReference type="OrthoDB" id="9800058at2"/>
<dbReference type="SFLD" id="SFLDS00003">
    <property type="entry name" value="Haloacid_Dehalogenase"/>
    <property type="match status" value="1"/>
</dbReference>
<dbReference type="RefSeq" id="WP_110485093.1">
    <property type="nucleotide sequence ID" value="NZ_QJVC01000007.1"/>
</dbReference>
<evidence type="ECO:0000313" key="2">
    <source>
        <dbReference type="Proteomes" id="UP000247980"/>
    </source>
</evidence>
<gene>
    <name evidence="1" type="ORF">CVS30_09475</name>
</gene>
<dbReference type="Gene3D" id="3.40.50.1000">
    <property type="entry name" value="HAD superfamily/HAD-like"/>
    <property type="match status" value="1"/>
</dbReference>
<dbReference type="GO" id="GO:0050308">
    <property type="term" value="F:sugar-phosphatase activity"/>
    <property type="evidence" value="ECO:0007669"/>
    <property type="project" value="TreeGrafter"/>
</dbReference>